<dbReference type="OrthoDB" id="7239898at2"/>
<evidence type="ECO:0000313" key="6">
    <source>
        <dbReference type="EMBL" id="SHF11214.1"/>
    </source>
</evidence>
<proteinExistence type="predicted"/>
<evidence type="ECO:0000259" key="5">
    <source>
        <dbReference type="Pfam" id="PF00296"/>
    </source>
</evidence>
<dbReference type="InterPro" id="IPR011251">
    <property type="entry name" value="Luciferase-like_dom"/>
</dbReference>
<dbReference type="InterPro" id="IPR051260">
    <property type="entry name" value="Diverse_substr_monoxygenases"/>
</dbReference>
<evidence type="ECO:0000256" key="2">
    <source>
        <dbReference type="ARBA" id="ARBA00022643"/>
    </source>
</evidence>
<feature type="domain" description="Luciferase-like" evidence="5">
    <location>
        <begin position="22"/>
        <end position="238"/>
    </location>
</feature>
<keyword evidence="2" id="KW-0288">FMN</keyword>
<evidence type="ECO:0000256" key="3">
    <source>
        <dbReference type="ARBA" id="ARBA00023002"/>
    </source>
</evidence>
<accession>A0A1M4YZH6</accession>
<keyword evidence="4" id="KW-0503">Monooxygenase</keyword>
<dbReference type="EMBL" id="FQUX01000002">
    <property type="protein sequence ID" value="SHF11214.1"/>
    <property type="molecule type" value="Genomic_DNA"/>
</dbReference>
<dbReference type="GO" id="GO:0004497">
    <property type="term" value="F:monooxygenase activity"/>
    <property type="evidence" value="ECO:0007669"/>
    <property type="project" value="UniProtKB-KW"/>
</dbReference>
<dbReference type="PANTHER" id="PTHR30011">
    <property type="entry name" value="ALKANESULFONATE MONOOXYGENASE-RELATED"/>
    <property type="match status" value="1"/>
</dbReference>
<protein>
    <submittedName>
        <fullName evidence="6">Luciferase-type oxidoreductase, BA3436 family</fullName>
    </submittedName>
</protein>
<dbReference type="NCBIfam" id="TIGR03571">
    <property type="entry name" value="lucif_BA3436"/>
    <property type="match status" value="1"/>
</dbReference>
<dbReference type="AlphaFoldDB" id="A0A1M4YZH6"/>
<dbReference type="Gene3D" id="3.20.20.30">
    <property type="entry name" value="Luciferase-like domain"/>
    <property type="match status" value="1"/>
</dbReference>
<keyword evidence="3" id="KW-0560">Oxidoreductase</keyword>
<evidence type="ECO:0000256" key="4">
    <source>
        <dbReference type="ARBA" id="ARBA00023033"/>
    </source>
</evidence>
<dbReference type="Pfam" id="PF00296">
    <property type="entry name" value="Bac_luciferase"/>
    <property type="match status" value="1"/>
</dbReference>
<organism evidence="6 7">
    <name type="scientific">Arenibacter palladensis</name>
    <dbReference type="NCBI Taxonomy" id="237373"/>
    <lineage>
        <taxon>Bacteria</taxon>
        <taxon>Pseudomonadati</taxon>
        <taxon>Bacteroidota</taxon>
        <taxon>Flavobacteriia</taxon>
        <taxon>Flavobacteriales</taxon>
        <taxon>Flavobacteriaceae</taxon>
        <taxon>Arenibacter</taxon>
    </lineage>
</organism>
<gene>
    <name evidence="6" type="ORF">SAMN03080594_102638</name>
</gene>
<evidence type="ECO:0000256" key="1">
    <source>
        <dbReference type="ARBA" id="ARBA00022630"/>
    </source>
</evidence>
<sequence length="325" mass="37275">MREFEPINNAYNSVFKADELSIGIVVPIENYDQGLLPSMEHHLERVELIEALGFKSLWIRDVPFNVPSFGDAGQMYDPFTYLGFLAAKTTKIALGVSSIALPLHHPVHVAKSAATIDQLSGGRLLLGVASGDRFDEYPAMGIDYDIRGELFREAFQYIRKSQQSFPQLETKNFGELKGHIDILPKAKSHKIPMLMTGFSQQTLEWNAEQADGWMYYPRDPRQQKYRIEEWRALVSESSEFDKPFMQPLYVDLQEDDNFRPQPIHLGFRTGVNYLNTYLHHLKTIGVNHVSINLRFNSNDMEGTLERLAEKVLPEFQSNKKEITFS</sequence>
<dbReference type="RefSeq" id="WP_072861442.1">
    <property type="nucleotide sequence ID" value="NZ_FQUX01000002.1"/>
</dbReference>
<keyword evidence="1" id="KW-0285">Flavoprotein</keyword>
<dbReference type="GO" id="GO:0016705">
    <property type="term" value="F:oxidoreductase activity, acting on paired donors, with incorporation or reduction of molecular oxygen"/>
    <property type="evidence" value="ECO:0007669"/>
    <property type="project" value="InterPro"/>
</dbReference>
<dbReference type="SUPFAM" id="SSF51679">
    <property type="entry name" value="Bacterial luciferase-like"/>
    <property type="match status" value="1"/>
</dbReference>
<dbReference type="PANTHER" id="PTHR30011:SF16">
    <property type="entry name" value="C2H2 FINGER DOMAIN TRANSCRIPTION FACTOR (EUROFUNG)-RELATED"/>
    <property type="match status" value="1"/>
</dbReference>
<dbReference type="InterPro" id="IPR020020">
    <property type="entry name" value="Luciferase-type_oxidoreductase"/>
</dbReference>
<evidence type="ECO:0000313" key="7">
    <source>
        <dbReference type="Proteomes" id="UP000184406"/>
    </source>
</evidence>
<keyword evidence="7" id="KW-1185">Reference proteome</keyword>
<dbReference type="InterPro" id="IPR036661">
    <property type="entry name" value="Luciferase-like_sf"/>
</dbReference>
<reference evidence="7" key="1">
    <citation type="submission" date="2016-11" db="EMBL/GenBank/DDBJ databases">
        <authorList>
            <person name="Varghese N."/>
            <person name="Submissions S."/>
        </authorList>
    </citation>
    <scope>NUCLEOTIDE SEQUENCE [LARGE SCALE GENOMIC DNA]</scope>
    <source>
        <strain evidence="7">DSM 17539</strain>
    </source>
</reference>
<name>A0A1M4YZH6_9FLAO</name>
<dbReference type="Proteomes" id="UP000184406">
    <property type="component" value="Unassembled WGS sequence"/>
</dbReference>